<protein>
    <submittedName>
        <fullName evidence="2">Transporter</fullName>
    </submittedName>
</protein>
<evidence type="ECO:0000313" key="3">
    <source>
        <dbReference type="Proteomes" id="UP000823661"/>
    </source>
</evidence>
<feature type="transmembrane region" description="Helical" evidence="1">
    <location>
        <begin position="91"/>
        <end position="108"/>
    </location>
</feature>
<dbReference type="InterPro" id="IPR038770">
    <property type="entry name" value="Na+/solute_symporter_sf"/>
</dbReference>
<dbReference type="EMBL" id="JADIMI010000088">
    <property type="protein sequence ID" value="MBO8453061.1"/>
    <property type="molecule type" value="Genomic_DNA"/>
</dbReference>
<proteinExistence type="predicted"/>
<comment type="caution">
    <text evidence="2">The sequence shown here is derived from an EMBL/GenBank/DDBJ whole genome shotgun (WGS) entry which is preliminary data.</text>
</comment>
<dbReference type="Gene3D" id="1.20.1530.20">
    <property type="match status" value="1"/>
</dbReference>
<keyword evidence="1" id="KW-1133">Transmembrane helix</keyword>
<keyword evidence="1" id="KW-0472">Membrane</keyword>
<dbReference type="AlphaFoldDB" id="A0A9D9HJ20"/>
<feature type="transmembrane region" description="Helical" evidence="1">
    <location>
        <begin position="258"/>
        <end position="284"/>
    </location>
</feature>
<reference evidence="2" key="1">
    <citation type="submission" date="2020-10" db="EMBL/GenBank/DDBJ databases">
        <authorList>
            <person name="Gilroy R."/>
        </authorList>
    </citation>
    <scope>NUCLEOTIDE SEQUENCE</scope>
    <source>
        <strain evidence="2">B1-20833</strain>
    </source>
</reference>
<gene>
    <name evidence="2" type="ORF">IAC06_09315</name>
</gene>
<organism evidence="2 3">
    <name type="scientific">Candidatus Cryptobacteroides intestinavium</name>
    <dbReference type="NCBI Taxonomy" id="2840766"/>
    <lineage>
        <taxon>Bacteria</taxon>
        <taxon>Pseudomonadati</taxon>
        <taxon>Bacteroidota</taxon>
        <taxon>Bacteroidia</taxon>
        <taxon>Bacteroidales</taxon>
        <taxon>Candidatus Cryptobacteroides</taxon>
    </lineage>
</organism>
<feature type="transmembrane region" description="Helical" evidence="1">
    <location>
        <begin position="216"/>
        <end position="237"/>
    </location>
</feature>
<feature type="transmembrane region" description="Helical" evidence="1">
    <location>
        <begin position="191"/>
        <end position="210"/>
    </location>
</feature>
<feature type="transmembrane region" description="Helical" evidence="1">
    <location>
        <begin position="59"/>
        <end position="79"/>
    </location>
</feature>
<evidence type="ECO:0000256" key="1">
    <source>
        <dbReference type="SAM" id="Phobius"/>
    </source>
</evidence>
<keyword evidence="1" id="KW-0812">Transmembrane</keyword>
<dbReference type="Proteomes" id="UP000823661">
    <property type="component" value="Unassembled WGS sequence"/>
</dbReference>
<evidence type="ECO:0000313" key="2">
    <source>
        <dbReference type="EMBL" id="MBO8453061.1"/>
    </source>
</evidence>
<feature type="transmembrane region" description="Helical" evidence="1">
    <location>
        <begin position="120"/>
        <end position="139"/>
    </location>
</feature>
<feature type="transmembrane region" description="Helical" evidence="1">
    <location>
        <begin position="27"/>
        <end position="47"/>
    </location>
</feature>
<accession>A0A9D9HJ20</accession>
<sequence length="302" mass="33653">MAAGAAVYLIYINIPSLSGFGPALYDAVTALQPVLLFILLFLAFCRISPKDMRPRKWQLWLLLFQAAVFFGLVSLDVFLRDGHWKVMLESAMLMFICPTATAAAVVTGKLGGDMPGITTYMILVNLVTAISVPLAVPLVHPAEGISFIVSFSMIMAKVFPLLICPLLLAWVVRFTMPRLHRRIVCYENLPFYIWSFNLMLAIIMTTRSIVHSDVPLPYQAGIAAVSLACCIVQFWLGRKIGMAYGASVTAGQALGQKNTVFAIWMGYTFMTPVTSIAGGFYSIWHNAFNSWQLYRRRHSHDR</sequence>
<feature type="transmembrane region" description="Helical" evidence="1">
    <location>
        <begin position="145"/>
        <end position="170"/>
    </location>
</feature>
<name>A0A9D9HJ20_9BACT</name>
<reference evidence="2" key="2">
    <citation type="journal article" date="2021" name="PeerJ">
        <title>Extensive microbial diversity within the chicken gut microbiome revealed by metagenomics and culture.</title>
        <authorList>
            <person name="Gilroy R."/>
            <person name="Ravi A."/>
            <person name="Getino M."/>
            <person name="Pursley I."/>
            <person name="Horton D.L."/>
            <person name="Alikhan N.F."/>
            <person name="Baker D."/>
            <person name="Gharbi K."/>
            <person name="Hall N."/>
            <person name="Watson M."/>
            <person name="Adriaenssens E.M."/>
            <person name="Foster-Nyarko E."/>
            <person name="Jarju S."/>
            <person name="Secka A."/>
            <person name="Antonio M."/>
            <person name="Oren A."/>
            <person name="Chaudhuri R.R."/>
            <person name="La Ragione R."/>
            <person name="Hildebrand F."/>
            <person name="Pallen M.J."/>
        </authorList>
    </citation>
    <scope>NUCLEOTIDE SEQUENCE</scope>
    <source>
        <strain evidence="2">B1-20833</strain>
    </source>
</reference>